<protein>
    <recommendedName>
        <fullName evidence="3">Gfo/Idh/MocA-like oxidoreductase C-terminal domain-containing protein</fullName>
    </recommendedName>
</protein>
<reference evidence="1 2" key="1">
    <citation type="submission" date="2016-12" db="EMBL/GenBank/DDBJ databases">
        <title>The genomes of Aspergillus section Nigri reveals drivers in fungal speciation.</title>
        <authorList>
            <consortium name="DOE Joint Genome Institute"/>
            <person name="Vesth T.C."/>
            <person name="Nybo J."/>
            <person name="Theobald S."/>
            <person name="Brandl J."/>
            <person name="Frisvad J.C."/>
            <person name="Nielsen K.F."/>
            <person name="Lyhne E.K."/>
            <person name="Kogle M.E."/>
            <person name="Kuo A."/>
            <person name="Riley R."/>
            <person name="Clum A."/>
            <person name="Nolan M."/>
            <person name="Lipzen A."/>
            <person name="Salamov A."/>
            <person name="Henrissat B."/>
            <person name="Wiebenga A."/>
            <person name="De Vries R.P."/>
            <person name="Grigoriev I.V."/>
            <person name="Mortensen U.H."/>
            <person name="Andersen M.R."/>
            <person name="Baker S.E."/>
        </authorList>
    </citation>
    <scope>NUCLEOTIDE SEQUENCE [LARGE SCALE GENOMIC DNA]</scope>
    <source>
        <strain evidence="1 2">JOP 1030-1</strain>
    </source>
</reference>
<organism evidence="1 2">
    <name type="scientific">Aspergillus saccharolyticus JOP 1030-1</name>
    <dbReference type="NCBI Taxonomy" id="1450539"/>
    <lineage>
        <taxon>Eukaryota</taxon>
        <taxon>Fungi</taxon>
        <taxon>Dikarya</taxon>
        <taxon>Ascomycota</taxon>
        <taxon>Pezizomycotina</taxon>
        <taxon>Eurotiomycetes</taxon>
        <taxon>Eurotiomycetidae</taxon>
        <taxon>Eurotiales</taxon>
        <taxon>Aspergillaceae</taxon>
        <taxon>Aspergillus</taxon>
        <taxon>Aspergillus subgen. Circumdati</taxon>
    </lineage>
</organism>
<dbReference type="OrthoDB" id="6417021at2759"/>
<dbReference type="EMBL" id="KZ821266">
    <property type="protein sequence ID" value="PYH41295.1"/>
    <property type="molecule type" value="Genomic_DNA"/>
</dbReference>
<gene>
    <name evidence="1" type="ORF">BP01DRAFT_386569</name>
</gene>
<dbReference type="RefSeq" id="XP_025427277.1">
    <property type="nucleotide sequence ID" value="XM_025577680.1"/>
</dbReference>
<keyword evidence="2" id="KW-1185">Reference proteome</keyword>
<dbReference type="GeneID" id="37078909"/>
<dbReference type="Proteomes" id="UP000248349">
    <property type="component" value="Unassembled WGS sequence"/>
</dbReference>
<dbReference type="Gene3D" id="3.40.50.720">
    <property type="entry name" value="NAD(P)-binding Rossmann-like Domain"/>
    <property type="match status" value="1"/>
</dbReference>
<evidence type="ECO:0000313" key="2">
    <source>
        <dbReference type="Proteomes" id="UP000248349"/>
    </source>
</evidence>
<dbReference type="AlphaFoldDB" id="A0A318Z1X9"/>
<evidence type="ECO:0008006" key="3">
    <source>
        <dbReference type="Google" id="ProtNLM"/>
    </source>
</evidence>
<accession>A0A318Z1X9</accession>
<evidence type="ECO:0000313" key="1">
    <source>
        <dbReference type="EMBL" id="PYH41295.1"/>
    </source>
</evidence>
<proteinExistence type="predicted"/>
<sequence>MRPGDSGFGEELAERFGTLTTVNDGQVNKKRTYPTDQPPMYAAFDQTLANAIAGQGQPAASGEEARNTIRIIELARESSALGRTLAFN</sequence>
<dbReference type="STRING" id="1450539.A0A318Z1X9"/>
<name>A0A318Z1X9_9EURO</name>
<dbReference type="Gene3D" id="3.30.360.10">
    <property type="entry name" value="Dihydrodipicolinate Reductase, domain 2"/>
    <property type="match status" value="1"/>
</dbReference>